<reference evidence="2" key="2">
    <citation type="submission" date="2025-08" db="UniProtKB">
        <authorList>
            <consortium name="Ensembl"/>
        </authorList>
    </citation>
    <scope>IDENTIFICATION</scope>
    <source>
        <strain evidence="2">Hd-rR</strain>
    </source>
</reference>
<dbReference type="Ensembl" id="ENSORLT00000031023.1">
    <property type="protein sequence ID" value="ENSORLP00000042256.1"/>
    <property type="gene ID" value="ENSORLG00000022783.1"/>
</dbReference>
<dbReference type="Proteomes" id="UP000001038">
    <property type="component" value="Chromosome 3"/>
</dbReference>
<dbReference type="GO" id="GO:1990904">
    <property type="term" value="C:ribonucleoprotein complex"/>
    <property type="evidence" value="ECO:0000318"/>
    <property type="project" value="GO_Central"/>
</dbReference>
<dbReference type="GeneTree" id="ENSGT01030000234923"/>
<dbReference type="GO" id="GO:0032197">
    <property type="term" value="P:retrotransposition"/>
    <property type="evidence" value="ECO:0000318"/>
    <property type="project" value="GO_Central"/>
</dbReference>
<feature type="coiled-coil region" evidence="1">
    <location>
        <begin position="126"/>
        <end position="160"/>
    </location>
</feature>
<dbReference type="InParanoid" id="A0A3B3IEB8"/>
<evidence type="ECO:0000256" key="1">
    <source>
        <dbReference type="SAM" id="Coils"/>
    </source>
</evidence>
<organism evidence="2 3">
    <name type="scientific">Oryzias latipes</name>
    <name type="common">Japanese rice fish</name>
    <name type="synonym">Japanese killifish</name>
    <dbReference type="NCBI Taxonomy" id="8090"/>
    <lineage>
        <taxon>Eukaryota</taxon>
        <taxon>Metazoa</taxon>
        <taxon>Chordata</taxon>
        <taxon>Craniata</taxon>
        <taxon>Vertebrata</taxon>
        <taxon>Euteleostomi</taxon>
        <taxon>Actinopterygii</taxon>
        <taxon>Neopterygii</taxon>
        <taxon>Teleostei</taxon>
        <taxon>Neoteleostei</taxon>
        <taxon>Acanthomorphata</taxon>
        <taxon>Ovalentaria</taxon>
        <taxon>Atherinomorphae</taxon>
        <taxon>Beloniformes</taxon>
        <taxon>Adrianichthyidae</taxon>
        <taxon>Oryziinae</taxon>
        <taxon>Oryzias</taxon>
    </lineage>
</organism>
<sequence>MSPKENGLIRTNQIKSICSLLFRMQTIPCWNQKLSATPLPRGRRLRESKHSVHRTMGCVIVHFDHMDLDMGQPVTNKTLVETLQQFKNEMLSHFDAKLDTIHNSVHQMQDSLNSMKTTVGELEGRVGSNQDELSRLETRIKQLEKQNSYLAEKVEDAENRSRASNIRLLRVPEGSEGRDMIGFVGQLLIQLFGQDKLPSPLVIERAHRSPGTPNPNPKTAPRPILVRFLHFQDKLNILRLSRDKKELQFNGNRVHIYPDFSAGLMEKRRLFTTVKKKLRDLDIEYAMQYPATLRVHVEGKKLFFRSPDEAEIFIPCVGLFFVVHLELTTVLCFSNCPGFPYPLDVNFTGYCSFSNALTLAIQTISNNI</sequence>
<protein>
    <recommendedName>
        <fullName evidence="4">L1 transposable element RRM domain-containing protein</fullName>
    </recommendedName>
</protein>
<evidence type="ECO:0000313" key="3">
    <source>
        <dbReference type="Proteomes" id="UP000001038"/>
    </source>
</evidence>
<dbReference type="PANTHER" id="PTHR11505">
    <property type="entry name" value="L1 TRANSPOSABLE ELEMENT-RELATED"/>
    <property type="match status" value="1"/>
</dbReference>
<dbReference type="GO" id="GO:0003727">
    <property type="term" value="F:single-stranded RNA binding"/>
    <property type="evidence" value="ECO:0000318"/>
    <property type="project" value="GO_Central"/>
</dbReference>
<keyword evidence="1" id="KW-0175">Coiled coil</keyword>
<proteinExistence type="predicted"/>
<accession>A0A3B3IEB8</accession>
<reference evidence="2" key="3">
    <citation type="submission" date="2025-09" db="UniProtKB">
        <authorList>
            <consortium name="Ensembl"/>
        </authorList>
    </citation>
    <scope>IDENTIFICATION</scope>
    <source>
        <strain evidence="2">Hd-rR</strain>
    </source>
</reference>
<evidence type="ECO:0000313" key="2">
    <source>
        <dbReference type="Ensembl" id="ENSORLP00000042256.1"/>
    </source>
</evidence>
<dbReference type="InterPro" id="IPR004244">
    <property type="entry name" value="Transposase_22"/>
</dbReference>
<dbReference type="Bgee" id="ENSORLG00000022783">
    <property type="expression patterns" value="Expressed in pharyngeal gill and 11 other cell types or tissues"/>
</dbReference>
<reference evidence="2 3" key="1">
    <citation type="journal article" date="2007" name="Nature">
        <title>The medaka draft genome and insights into vertebrate genome evolution.</title>
        <authorList>
            <person name="Kasahara M."/>
            <person name="Naruse K."/>
            <person name="Sasaki S."/>
            <person name="Nakatani Y."/>
            <person name="Qu W."/>
            <person name="Ahsan B."/>
            <person name="Yamada T."/>
            <person name="Nagayasu Y."/>
            <person name="Doi K."/>
            <person name="Kasai Y."/>
            <person name="Jindo T."/>
            <person name="Kobayashi D."/>
            <person name="Shimada A."/>
            <person name="Toyoda A."/>
            <person name="Kuroki Y."/>
            <person name="Fujiyama A."/>
            <person name="Sasaki T."/>
            <person name="Shimizu A."/>
            <person name="Asakawa S."/>
            <person name="Shimizu N."/>
            <person name="Hashimoto S."/>
            <person name="Yang J."/>
            <person name="Lee Y."/>
            <person name="Matsushima K."/>
            <person name="Sugano S."/>
            <person name="Sakaizumi M."/>
            <person name="Narita T."/>
            <person name="Ohishi K."/>
            <person name="Haga S."/>
            <person name="Ohta F."/>
            <person name="Nomoto H."/>
            <person name="Nogata K."/>
            <person name="Morishita T."/>
            <person name="Endo T."/>
            <person name="Shin-I T."/>
            <person name="Takeda H."/>
            <person name="Morishita S."/>
            <person name="Kohara Y."/>
        </authorList>
    </citation>
    <scope>NUCLEOTIDE SEQUENCE [LARGE SCALE GENOMIC DNA]</scope>
    <source>
        <strain evidence="2 3">Hd-rR</strain>
    </source>
</reference>
<keyword evidence="3" id="KW-1185">Reference proteome</keyword>
<dbReference type="Gene3D" id="3.30.70.1820">
    <property type="entry name" value="L1 transposable element, RRM domain"/>
    <property type="match status" value="1"/>
</dbReference>
<dbReference type="AlphaFoldDB" id="A0A3B3IEB8"/>
<evidence type="ECO:0008006" key="4">
    <source>
        <dbReference type="Google" id="ProtNLM"/>
    </source>
</evidence>
<dbReference type="Gene3D" id="1.20.5.340">
    <property type="match status" value="1"/>
</dbReference>
<name>A0A3B3IEB8_ORYLA</name>